<evidence type="ECO:0000313" key="3">
    <source>
        <dbReference type="Proteomes" id="UP000187412"/>
    </source>
</evidence>
<keyword evidence="1" id="KW-1133">Transmembrane helix</keyword>
<keyword evidence="1" id="KW-0472">Membrane</keyword>
<feature type="transmembrane region" description="Helical" evidence="1">
    <location>
        <begin position="176"/>
        <end position="201"/>
    </location>
</feature>
<sequence>MYKHDSVSAAAQAIAQDGVTLVLGVPLLVVSLVMSFKGRVRGRLLLAGALGYFTYTYASYSFLSMYNHLFLIYVMLFSASLFAFILTLLSLEREKVERYFKHSLPATSIGVFLLFTAFMIMMLWLGRLASSLRQGTAPVGLEHYSTLVIQALDLAIVVPLTAITGVLLIRRRPYGYLLASVVIVKAAALLTSITAMIIGMLRAGVSVSTVELVAFPAFHLGVIVCLYLVLSNVQEPG</sequence>
<comment type="caution">
    <text evidence="2">The sequence shown here is derived from an EMBL/GenBank/DDBJ whole genome shotgun (WGS) entry which is preliminary data.</text>
</comment>
<evidence type="ECO:0000256" key="1">
    <source>
        <dbReference type="SAM" id="Phobius"/>
    </source>
</evidence>
<reference evidence="2 3" key="1">
    <citation type="submission" date="2016-10" db="EMBL/GenBank/DDBJ databases">
        <title>Paenibacillus species isolates.</title>
        <authorList>
            <person name="Beno S.M."/>
        </authorList>
    </citation>
    <scope>NUCLEOTIDE SEQUENCE [LARGE SCALE GENOMIC DNA]</scope>
    <source>
        <strain evidence="2 3">FSL H7-0744</strain>
    </source>
</reference>
<evidence type="ECO:0000313" key="2">
    <source>
        <dbReference type="EMBL" id="OMD34864.1"/>
    </source>
</evidence>
<name>A0ABX3GRA4_PAEBO</name>
<feature type="transmembrane region" description="Helical" evidence="1">
    <location>
        <begin position="69"/>
        <end position="91"/>
    </location>
</feature>
<feature type="transmembrane region" description="Helical" evidence="1">
    <location>
        <begin position="44"/>
        <end position="63"/>
    </location>
</feature>
<keyword evidence="3" id="KW-1185">Reference proteome</keyword>
<feature type="transmembrane region" description="Helical" evidence="1">
    <location>
        <begin position="13"/>
        <end position="32"/>
    </location>
</feature>
<feature type="transmembrane region" description="Helical" evidence="1">
    <location>
        <begin position="213"/>
        <end position="230"/>
    </location>
</feature>
<feature type="transmembrane region" description="Helical" evidence="1">
    <location>
        <begin position="103"/>
        <end position="124"/>
    </location>
</feature>
<proteinExistence type="predicted"/>
<feature type="transmembrane region" description="Helical" evidence="1">
    <location>
        <begin position="144"/>
        <end position="169"/>
    </location>
</feature>
<organism evidence="2 3">
    <name type="scientific">Paenibacillus borealis</name>
    <dbReference type="NCBI Taxonomy" id="160799"/>
    <lineage>
        <taxon>Bacteria</taxon>
        <taxon>Bacillati</taxon>
        <taxon>Bacillota</taxon>
        <taxon>Bacilli</taxon>
        <taxon>Bacillales</taxon>
        <taxon>Paenibacillaceae</taxon>
        <taxon>Paenibacillus</taxon>
    </lineage>
</organism>
<gene>
    <name evidence="2" type="ORF">BSK56_33425</name>
</gene>
<keyword evidence="1" id="KW-0812">Transmembrane</keyword>
<dbReference type="EMBL" id="MPTB01000108">
    <property type="protein sequence ID" value="OMD34864.1"/>
    <property type="molecule type" value="Genomic_DNA"/>
</dbReference>
<accession>A0ABX3GRA4</accession>
<protein>
    <submittedName>
        <fullName evidence="2">Uncharacterized protein</fullName>
    </submittedName>
</protein>
<dbReference type="Proteomes" id="UP000187412">
    <property type="component" value="Unassembled WGS sequence"/>
</dbReference>